<keyword evidence="10" id="KW-1185">Reference proteome</keyword>
<feature type="transmembrane region" description="Helical" evidence="7">
    <location>
        <begin position="506"/>
        <end position="525"/>
    </location>
</feature>
<dbReference type="PANTHER" id="PTHR30489">
    <property type="entry name" value="LIPOPROTEIN-RELEASING SYSTEM TRANSMEMBRANE PROTEIN LOLE"/>
    <property type="match status" value="1"/>
</dbReference>
<evidence type="ECO:0000256" key="4">
    <source>
        <dbReference type="ARBA" id="ARBA00022692"/>
    </source>
</evidence>
<protein>
    <submittedName>
        <fullName evidence="9">Putative ABC transport system permease protein</fullName>
    </submittedName>
</protein>
<feature type="transmembrane region" description="Helical" evidence="7">
    <location>
        <begin position="770"/>
        <end position="796"/>
    </location>
</feature>
<comment type="caution">
    <text evidence="9">The sequence shown here is derived from an EMBL/GenBank/DDBJ whole genome shotgun (WGS) entry which is preliminary data.</text>
</comment>
<evidence type="ECO:0000313" key="9">
    <source>
        <dbReference type="EMBL" id="MBB6062149.1"/>
    </source>
</evidence>
<keyword evidence="6 7" id="KW-0472">Membrane</keyword>
<evidence type="ECO:0000259" key="8">
    <source>
        <dbReference type="Pfam" id="PF02687"/>
    </source>
</evidence>
<comment type="similarity">
    <text evidence="2">Belongs to the ABC-4 integral membrane protein family. LolC/E subfamily.</text>
</comment>
<evidence type="ECO:0000256" key="2">
    <source>
        <dbReference type="ARBA" id="ARBA00005236"/>
    </source>
</evidence>
<dbReference type="AlphaFoldDB" id="A0A841GR56"/>
<organism evidence="9 10">
    <name type="scientific">Thermosipho japonicus</name>
    <dbReference type="NCBI Taxonomy" id="90323"/>
    <lineage>
        <taxon>Bacteria</taxon>
        <taxon>Thermotogati</taxon>
        <taxon>Thermotogota</taxon>
        <taxon>Thermotogae</taxon>
        <taxon>Thermotogales</taxon>
        <taxon>Fervidobacteriaceae</taxon>
        <taxon>Thermosipho</taxon>
    </lineage>
</organism>
<evidence type="ECO:0000256" key="5">
    <source>
        <dbReference type="ARBA" id="ARBA00022989"/>
    </source>
</evidence>
<dbReference type="GO" id="GO:0098797">
    <property type="term" value="C:plasma membrane protein complex"/>
    <property type="evidence" value="ECO:0007669"/>
    <property type="project" value="TreeGrafter"/>
</dbReference>
<evidence type="ECO:0000313" key="10">
    <source>
        <dbReference type="Proteomes" id="UP000555828"/>
    </source>
</evidence>
<dbReference type="PANTHER" id="PTHR30489:SF0">
    <property type="entry name" value="LIPOPROTEIN-RELEASING SYSTEM TRANSMEMBRANE PROTEIN LOLE"/>
    <property type="match status" value="1"/>
</dbReference>
<feature type="domain" description="ABC3 transporter permease C-terminal" evidence="8">
    <location>
        <begin position="254"/>
        <end position="381"/>
    </location>
</feature>
<feature type="domain" description="ABC3 transporter permease C-terminal" evidence="8">
    <location>
        <begin position="731"/>
        <end position="846"/>
    </location>
</feature>
<feature type="transmembrane region" description="Helical" evidence="7">
    <location>
        <begin position="729"/>
        <end position="750"/>
    </location>
</feature>
<dbReference type="GO" id="GO:0044874">
    <property type="term" value="P:lipoprotein localization to outer membrane"/>
    <property type="evidence" value="ECO:0007669"/>
    <property type="project" value="TreeGrafter"/>
</dbReference>
<dbReference type="EMBL" id="JACHEX010000001">
    <property type="protein sequence ID" value="MBB6062149.1"/>
    <property type="molecule type" value="Genomic_DNA"/>
</dbReference>
<dbReference type="Pfam" id="PF02687">
    <property type="entry name" value="FtsX"/>
    <property type="match status" value="2"/>
</dbReference>
<evidence type="ECO:0000256" key="7">
    <source>
        <dbReference type="SAM" id="Phobius"/>
    </source>
</evidence>
<evidence type="ECO:0000256" key="6">
    <source>
        <dbReference type="ARBA" id="ARBA00023136"/>
    </source>
</evidence>
<evidence type="ECO:0000256" key="1">
    <source>
        <dbReference type="ARBA" id="ARBA00004651"/>
    </source>
</evidence>
<feature type="transmembrane region" description="Helical" evidence="7">
    <location>
        <begin position="396"/>
        <end position="415"/>
    </location>
</feature>
<dbReference type="RefSeq" id="WP_184618860.1">
    <property type="nucleotide sequence ID" value="NZ_JACHEX010000001.1"/>
</dbReference>
<proteinExistence type="inferred from homology"/>
<sequence>MIKIAFRNFFSNFKLSLLVILGSMIATMLVVGALSLNDSVNSWFNSKLRNNFGNIDIVAKDKSDTFFFPKTLNVEQVEKYLNKYKNEGVVKDFVFTYLVSSRIKHNGNFYDIFAIGYDEKIKEFSKKDIDGIILSSDLAKTLNITQGDTITIITPSGSKELKIDHIGLEEFNFRGETGMTNGSIFIPKDLMLNLRMYTYNAPNTVFISLNLDLKKHLEFSEKLSKDLDLRTTPTKYNLKYSPLNKVIGYLFLGFSGFSILSSFLFISNFFGVLAEDRRKTLGTLRALGLSKKKSGIILFLEGLMYIISSSIVGALLGIIFGRYLLSFVNNLPNIASSDTTIAEKIPYVITYKSIFLGILISIILPIILLITRSISFSKIPPVVLLSEEQILPKKRWVFILAFLIVVAFFFINPLYSLSVLIILISVFFKKSYVQLLAGVLSILTIYNKIGTGERWDYLARSGIFLAASVVIIFSILPLIKNVIRKFYSLSNILAISYIEKQKMRNYIVFFVYAIITLVILLTAVIPSSVFNYVDKKLDSGIVGYNFLIIENPLKSFFKTDYYETDENFKSMFENLVKIQLVNAKLDNRNLTIILAKSGIEKSLKIENVKVNDLSLKEGIANKEIFSKDSTYTFLIKGILPGISARFYENFKVVDTFDPKNVIVPFDGIFVYDKKVSGALQGYAGVVKDEYVNQAKNTIYEKFDAPLYVTEELNKVFLSIKYFINVAVQLFYFGFISGFSGLTILSLKNVYERKRIIGSLKALGVNRKTIFSFFITEAFLIVTIAILTAIITTFFITMDLTTMISSELPDFSITIPWIQIIEIIAGIYLITSIFTIYPANLAQKISPAEAIRVFD</sequence>
<feature type="transmembrane region" description="Helical" evidence="7">
    <location>
        <begin position="345"/>
        <end position="370"/>
    </location>
</feature>
<reference evidence="9 10" key="1">
    <citation type="submission" date="2020-08" db="EMBL/GenBank/DDBJ databases">
        <title>Genomic Encyclopedia of Type Strains, Phase IV (KMG-IV): sequencing the most valuable type-strain genomes for metagenomic binning, comparative biology and taxonomic classification.</title>
        <authorList>
            <person name="Goeker M."/>
        </authorList>
    </citation>
    <scope>NUCLEOTIDE SEQUENCE [LARGE SCALE GENOMIC DNA]</scope>
    <source>
        <strain evidence="9 10">DSM 13481</strain>
    </source>
</reference>
<dbReference type="Proteomes" id="UP000555828">
    <property type="component" value="Unassembled WGS sequence"/>
</dbReference>
<accession>A0A841GR56</accession>
<keyword evidence="5 7" id="KW-1133">Transmembrane helix</keyword>
<dbReference type="InterPro" id="IPR051447">
    <property type="entry name" value="Lipoprotein-release_system"/>
</dbReference>
<comment type="subcellular location">
    <subcellularLocation>
        <location evidence="1">Cell membrane</location>
        <topology evidence="1">Multi-pass membrane protein</topology>
    </subcellularLocation>
</comment>
<keyword evidence="4 7" id="KW-0812">Transmembrane</keyword>
<gene>
    <name evidence="9" type="ORF">HNP65_000571</name>
</gene>
<keyword evidence="3" id="KW-1003">Cell membrane</keyword>
<feature type="transmembrane region" description="Helical" evidence="7">
    <location>
        <begin position="816"/>
        <end position="836"/>
    </location>
</feature>
<evidence type="ECO:0000256" key="3">
    <source>
        <dbReference type="ARBA" id="ARBA00022475"/>
    </source>
</evidence>
<dbReference type="InterPro" id="IPR003838">
    <property type="entry name" value="ABC3_permease_C"/>
</dbReference>
<feature type="transmembrane region" description="Helical" evidence="7">
    <location>
        <begin position="246"/>
        <end position="274"/>
    </location>
</feature>
<name>A0A841GR56_9BACT</name>
<feature type="transmembrane region" description="Helical" evidence="7">
    <location>
        <begin position="457"/>
        <end position="476"/>
    </location>
</feature>
<feature type="transmembrane region" description="Helical" evidence="7">
    <location>
        <begin position="295"/>
        <end position="325"/>
    </location>
</feature>